<evidence type="ECO:0000256" key="4">
    <source>
        <dbReference type="ARBA" id="ARBA00022833"/>
    </source>
</evidence>
<name>A0AAV2RT56_MEGNR</name>
<dbReference type="SUPFAM" id="SSF52129">
    <property type="entry name" value="Caspase-like"/>
    <property type="match status" value="1"/>
</dbReference>
<dbReference type="InterPro" id="IPR011600">
    <property type="entry name" value="Pept_C14_caspase"/>
</dbReference>
<evidence type="ECO:0000256" key="6">
    <source>
        <dbReference type="RuleBase" id="RU003971"/>
    </source>
</evidence>
<dbReference type="InterPro" id="IPR029030">
    <property type="entry name" value="Caspase-like_dom_sf"/>
</dbReference>
<dbReference type="GO" id="GO:0006508">
    <property type="term" value="P:proteolysis"/>
    <property type="evidence" value="ECO:0007669"/>
    <property type="project" value="InterPro"/>
</dbReference>
<feature type="domain" description="Caspase family p10" evidence="7">
    <location>
        <begin position="166"/>
        <end position="245"/>
    </location>
</feature>
<dbReference type="EMBL" id="CAXKWB010029696">
    <property type="protein sequence ID" value="CAL4136167.1"/>
    <property type="molecule type" value="Genomic_DNA"/>
</dbReference>
<dbReference type="PRINTS" id="PR00376">
    <property type="entry name" value="IL1BCENZYME"/>
</dbReference>
<comment type="similarity">
    <text evidence="1 6">Belongs to the peptidase C14A family.</text>
</comment>
<evidence type="ECO:0000256" key="2">
    <source>
        <dbReference type="ARBA" id="ARBA00022723"/>
    </source>
</evidence>
<dbReference type="GO" id="GO:0004197">
    <property type="term" value="F:cysteine-type endopeptidase activity"/>
    <property type="evidence" value="ECO:0007669"/>
    <property type="project" value="InterPro"/>
</dbReference>
<dbReference type="Proteomes" id="UP001497623">
    <property type="component" value="Unassembled WGS sequence"/>
</dbReference>
<feature type="domain" description="GRF-type" evidence="9">
    <location>
        <begin position="362"/>
        <end position="397"/>
    </location>
</feature>
<evidence type="ECO:0000313" key="11">
    <source>
        <dbReference type="EMBL" id="CAL4136167.1"/>
    </source>
</evidence>
<evidence type="ECO:0000256" key="5">
    <source>
        <dbReference type="PROSITE-ProRule" id="PRU01343"/>
    </source>
</evidence>
<feature type="domain" description="Caspase family p20" evidence="8">
    <location>
        <begin position="38"/>
        <end position="145"/>
    </location>
</feature>
<dbReference type="SMART" id="SM00115">
    <property type="entry name" value="CASc"/>
    <property type="match status" value="1"/>
</dbReference>
<dbReference type="InterPro" id="IPR033139">
    <property type="entry name" value="Caspase_cys_AS"/>
</dbReference>
<dbReference type="Gene3D" id="3.40.50.1460">
    <property type="match status" value="1"/>
</dbReference>
<gene>
    <name evidence="10" type="ORF">MNOR_LOCUS27764</name>
    <name evidence="11" type="ORF">MNOR_LOCUS27767</name>
</gene>
<dbReference type="PROSITE" id="PS50207">
    <property type="entry name" value="CASPASE_P10"/>
    <property type="match status" value="1"/>
</dbReference>
<evidence type="ECO:0000256" key="1">
    <source>
        <dbReference type="ARBA" id="ARBA00010134"/>
    </source>
</evidence>
<dbReference type="InterPro" id="IPR010666">
    <property type="entry name" value="Znf_GRF"/>
</dbReference>
<evidence type="ECO:0000313" key="10">
    <source>
        <dbReference type="EMBL" id="CAL4136158.1"/>
    </source>
</evidence>
<dbReference type="Pfam" id="PF06839">
    <property type="entry name" value="Zn_ribbon_GRF"/>
    <property type="match status" value="1"/>
</dbReference>
<dbReference type="EMBL" id="CAXKWB010029696">
    <property type="protein sequence ID" value="CAL4136158.1"/>
    <property type="molecule type" value="Genomic_DNA"/>
</dbReference>
<keyword evidence="4" id="KW-0862">Zinc</keyword>
<evidence type="ECO:0000259" key="8">
    <source>
        <dbReference type="PROSITE" id="PS50208"/>
    </source>
</evidence>
<dbReference type="PROSITE" id="PS50208">
    <property type="entry name" value="CASPASE_P20"/>
    <property type="match status" value="1"/>
</dbReference>
<protein>
    <submittedName>
        <fullName evidence="10">Uncharacterized protein</fullName>
    </submittedName>
</protein>
<evidence type="ECO:0000259" key="7">
    <source>
        <dbReference type="PROSITE" id="PS50207"/>
    </source>
</evidence>
<proteinExistence type="inferred from homology"/>
<comment type="caution">
    <text evidence="10">The sequence shown here is derived from an EMBL/GenBank/DDBJ whole genome shotgun (WGS) entry which is preliminary data.</text>
</comment>
<dbReference type="InterPro" id="IPR002138">
    <property type="entry name" value="Pept_C14_p10"/>
</dbReference>
<dbReference type="InterPro" id="IPR015917">
    <property type="entry name" value="Pept_C14A"/>
</dbReference>
<evidence type="ECO:0000256" key="3">
    <source>
        <dbReference type="ARBA" id="ARBA00022771"/>
    </source>
</evidence>
<sequence>MDHMDHTSDTRIIYPLCNSPRAIAALIYMDDPKFPYGKADVLLSKRLWKTLDCDIRVFANPSRQELEIIIADLKSEINSNPEKHDFFTLTFIGHGGRHHGFPFLNLKNKTHCYVFELDDQFATSNCPGLAGKPKLLFLQACRGQDAQTPVEIAMPANGTVTRSEMSDFFTLHSTYTGQVSWFDSISGESYFIRTVCEVFEREFKDLDIQGMATMVTDKLSSMTINGYSQTPVVQSTLSKLLYFSGVRGANLPKYIRKLPIPNTPNPNPPIANLQHFGASSSSNNTLKKKNTSKSNVRAKPRITCEECGTAMNVKKSQQRRSKGKEYYACEDDGCSKKNMFIVWNDLHKLNTFIKARENIGNCKCSKPAVRDITSKGKNKGKPYYHCEKRRCNFFAWE</sequence>
<dbReference type="PANTHER" id="PTHR22576">
    <property type="entry name" value="MUCOSA ASSOCIATED LYMPHOID TISSUE LYMPHOMA TRANSLOCATION PROTEIN 1/PARACASPASE"/>
    <property type="match status" value="1"/>
</dbReference>
<evidence type="ECO:0000259" key="9">
    <source>
        <dbReference type="PROSITE" id="PS51999"/>
    </source>
</evidence>
<reference evidence="10 12" key="1">
    <citation type="submission" date="2024-05" db="EMBL/GenBank/DDBJ databases">
        <authorList>
            <person name="Wallberg A."/>
        </authorList>
    </citation>
    <scope>NUCLEOTIDE SEQUENCE [LARGE SCALE GENOMIC DNA]</scope>
</reference>
<evidence type="ECO:0000313" key="12">
    <source>
        <dbReference type="Proteomes" id="UP001497623"/>
    </source>
</evidence>
<dbReference type="GO" id="GO:0008270">
    <property type="term" value="F:zinc ion binding"/>
    <property type="evidence" value="ECO:0007669"/>
    <property type="project" value="UniProtKB-KW"/>
</dbReference>
<keyword evidence="3 5" id="KW-0863">Zinc-finger</keyword>
<dbReference type="PROSITE" id="PS01122">
    <property type="entry name" value="CASPASE_CYS"/>
    <property type="match status" value="1"/>
</dbReference>
<keyword evidence="2" id="KW-0479">Metal-binding</keyword>
<dbReference type="InterPro" id="IPR001309">
    <property type="entry name" value="Pept_C14_p20"/>
</dbReference>
<dbReference type="PANTHER" id="PTHR22576:SF41">
    <property type="entry name" value="CASPASE 14, APOPTOSIS-RELATED CYSTEINE PEPTIDASE"/>
    <property type="match status" value="1"/>
</dbReference>
<dbReference type="AlphaFoldDB" id="A0AAV2RT56"/>
<organism evidence="10 12">
    <name type="scientific">Meganyctiphanes norvegica</name>
    <name type="common">Northern krill</name>
    <name type="synonym">Thysanopoda norvegica</name>
    <dbReference type="NCBI Taxonomy" id="48144"/>
    <lineage>
        <taxon>Eukaryota</taxon>
        <taxon>Metazoa</taxon>
        <taxon>Ecdysozoa</taxon>
        <taxon>Arthropoda</taxon>
        <taxon>Crustacea</taxon>
        <taxon>Multicrustacea</taxon>
        <taxon>Malacostraca</taxon>
        <taxon>Eumalacostraca</taxon>
        <taxon>Eucarida</taxon>
        <taxon>Euphausiacea</taxon>
        <taxon>Euphausiidae</taxon>
        <taxon>Meganyctiphanes</taxon>
    </lineage>
</organism>
<dbReference type="InterPro" id="IPR052039">
    <property type="entry name" value="Caspase-related_regulators"/>
</dbReference>
<dbReference type="Pfam" id="PF00656">
    <property type="entry name" value="Peptidase_C14"/>
    <property type="match status" value="1"/>
</dbReference>
<dbReference type="PROSITE" id="PS51999">
    <property type="entry name" value="ZF_GRF"/>
    <property type="match status" value="1"/>
</dbReference>
<accession>A0AAV2RT56</accession>
<keyword evidence="12" id="KW-1185">Reference proteome</keyword>